<keyword evidence="1" id="KW-0863">Zinc-finger</keyword>
<feature type="region of interest" description="Disordered" evidence="2">
    <location>
        <begin position="91"/>
        <end position="124"/>
    </location>
</feature>
<organism evidence="4 5">
    <name type="scientific">Penaeus vannamei</name>
    <name type="common">Whiteleg shrimp</name>
    <name type="synonym">Litopenaeus vannamei</name>
    <dbReference type="NCBI Taxonomy" id="6689"/>
    <lineage>
        <taxon>Eukaryota</taxon>
        <taxon>Metazoa</taxon>
        <taxon>Ecdysozoa</taxon>
        <taxon>Arthropoda</taxon>
        <taxon>Crustacea</taxon>
        <taxon>Multicrustacea</taxon>
        <taxon>Malacostraca</taxon>
        <taxon>Eumalacostraca</taxon>
        <taxon>Eucarida</taxon>
        <taxon>Decapoda</taxon>
        <taxon>Dendrobranchiata</taxon>
        <taxon>Penaeoidea</taxon>
        <taxon>Penaeidae</taxon>
        <taxon>Penaeus</taxon>
    </lineage>
</organism>
<reference evidence="4 5" key="1">
    <citation type="submission" date="2018-04" db="EMBL/GenBank/DDBJ databases">
        <authorList>
            <person name="Zhang X."/>
            <person name="Yuan J."/>
            <person name="Li F."/>
            <person name="Xiang J."/>
        </authorList>
    </citation>
    <scope>NUCLEOTIDE SEQUENCE [LARGE SCALE GENOMIC DNA]</scope>
    <source>
        <tissue evidence="4">Muscle</tissue>
    </source>
</reference>
<keyword evidence="1" id="KW-0479">Metal-binding</keyword>
<feature type="region of interest" description="Disordered" evidence="2">
    <location>
        <begin position="139"/>
        <end position="183"/>
    </location>
</feature>
<keyword evidence="5" id="KW-1185">Reference proteome</keyword>
<dbReference type="Proteomes" id="UP000283509">
    <property type="component" value="Unassembled WGS sequence"/>
</dbReference>
<dbReference type="PROSITE" id="PS00028">
    <property type="entry name" value="ZINC_FINGER_C2H2_1"/>
    <property type="match status" value="1"/>
</dbReference>
<dbReference type="GO" id="GO:0008270">
    <property type="term" value="F:zinc ion binding"/>
    <property type="evidence" value="ECO:0007669"/>
    <property type="project" value="UniProtKB-KW"/>
</dbReference>
<dbReference type="Gene3D" id="3.30.160.60">
    <property type="entry name" value="Classic Zinc Finger"/>
    <property type="match status" value="1"/>
</dbReference>
<feature type="domain" description="C2H2-type" evidence="3">
    <location>
        <begin position="76"/>
        <end position="104"/>
    </location>
</feature>
<evidence type="ECO:0000256" key="1">
    <source>
        <dbReference type="PROSITE-ProRule" id="PRU00042"/>
    </source>
</evidence>
<evidence type="ECO:0000313" key="4">
    <source>
        <dbReference type="EMBL" id="ROT82188.1"/>
    </source>
</evidence>
<accession>A0A3R7SYS9</accession>
<sequence length="183" mass="20036">MTVTQCTSPLTAATSATKNTARPIVYKIICMCTTKEKGRAEENDGRLECPHCHKMLKGTSLRKHLEDMHTVHLTPYECKICHRFYRTPNSLQNHSSRYHRRQRTDSSGPSEYEASSAPPFSTASMTPVAVPQQLSSLLAAAAAARATTHLSPRTPGLSNGAPPPPPEHHLPGDKATSFSDIFN</sequence>
<gene>
    <name evidence="4" type="ORF">C7M84_024642</name>
</gene>
<proteinExistence type="predicted"/>
<dbReference type="PROSITE" id="PS50157">
    <property type="entry name" value="ZINC_FINGER_C2H2_2"/>
    <property type="match status" value="1"/>
</dbReference>
<name>A0A3R7SYS9_PENVA</name>
<evidence type="ECO:0000256" key="2">
    <source>
        <dbReference type="SAM" id="MobiDB-lite"/>
    </source>
</evidence>
<dbReference type="SMART" id="SM00355">
    <property type="entry name" value="ZnF_C2H2"/>
    <property type="match status" value="2"/>
</dbReference>
<keyword evidence="1" id="KW-0862">Zinc</keyword>
<protein>
    <submittedName>
        <fullName evidence="4">BroadZ1 isoform</fullName>
    </submittedName>
</protein>
<dbReference type="AlphaFoldDB" id="A0A3R7SYS9"/>
<evidence type="ECO:0000259" key="3">
    <source>
        <dbReference type="PROSITE" id="PS50157"/>
    </source>
</evidence>
<dbReference type="InterPro" id="IPR013087">
    <property type="entry name" value="Znf_C2H2_type"/>
</dbReference>
<comment type="caution">
    <text evidence="4">The sequence shown here is derived from an EMBL/GenBank/DDBJ whole genome shotgun (WGS) entry which is preliminary data.</text>
</comment>
<dbReference type="EMBL" id="QCYY01000863">
    <property type="protein sequence ID" value="ROT82188.1"/>
    <property type="molecule type" value="Genomic_DNA"/>
</dbReference>
<dbReference type="OrthoDB" id="6359816at2759"/>
<reference evidence="4 5" key="2">
    <citation type="submission" date="2019-01" db="EMBL/GenBank/DDBJ databases">
        <title>The decoding of complex shrimp genome reveals the adaptation for benthos swimmer, frequently molting mechanism and breeding impact on genome.</title>
        <authorList>
            <person name="Sun Y."/>
            <person name="Gao Y."/>
            <person name="Yu Y."/>
        </authorList>
    </citation>
    <scope>NUCLEOTIDE SEQUENCE [LARGE SCALE GENOMIC DNA]</scope>
    <source>
        <tissue evidence="4">Muscle</tissue>
    </source>
</reference>
<evidence type="ECO:0000313" key="5">
    <source>
        <dbReference type="Proteomes" id="UP000283509"/>
    </source>
</evidence>